<keyword evidence="2" id="KW-1185">Reference proteome</keyword>
<dbReference type="OrthoDB" id="4764216at2"/>
<dbReference type="KEGG" id="mcee:MCEL_37890"/>
<evidence type="ECO:0000313" key="2">
    <source>
        <dbReference type="Proteomes" id="UP000466431"/>
    </source>
</evidence>
<dbReference type="RefSeq" id="WP_083004782.1">
    <property type="nucleotide sequence ID" value="NZ_AP022591.1"/>
</dbReference>
<dbReference type="AlphaFoldDB" id="A0A1X0BQZ4"/>
<name>A0A1X0BQZ4_MYCCF</name>
<gene>
    <name evidence="1" type="ORF">MCEL_37890</name>
</gene>
<evidence type="ECO:0000313" key="1">
    <source>
        <dbReference type="EMBL" id="BBY45494.1"/>
    </source>
</evidence>
<reference evidence="1 2" key="1">
    <citation type="journal article" date="2019" name="Emerg. Microbes Infect.">
        <title>Comprehensive subspecies identification of 175 nontuberculous mycobacteria species based on 7547 genomic profiles.</title>
        <authorList>
            <person name="Matsumoto Y."/>
            <person name="Kinjo T."/>
            <person name="Motooka D."/>
            <person name="Nabeya D."/>
            <person name="Jung N."/>
            <person name="Uechi K."/>
            <person name="Horii T."/>
            <person name="Iida T."/>
            <person name="Fujita J."/>
            <person name="Nakamura S."/>
        </authorList>
    </citation>
    <scope>NUCLEOTIDE SEQUENCE [LARGE SCALE GENOMIC DNA]</scope>
    <source>
        <strain evidence="1 2">JCM 18439</strain>
    </source>
</reference>
<organism evidence="1 2">
    <name type="scientific">Mycolicibacterium celeriflavum</name>
    <name type="common">Mycobacterium celeriflavum</name>
    <dbReference type="NCBI Taxonomy" id="1249101"/>
    <lineage>
        <taxon>Bacteria</taxon>
        <taxon>Bacillati</taxon>
        <taxon>Actinomycetota</taxon>
        <taxon>Actinomycetes</taxon>
        <taxon>Mycobacteriales</taxon>
        <taxon>Mycobacteriaceae</taxon>
        <taxon>Mycolicibacterium</taxon>
    </lineage>
</organism>
<sequence length="198" mass="20993">MNDFFMTTAFAGLGAAIIAGWLPLRIGRIVYWSGAVVTTVSVFFMAYPPDWKSGLMMSVFAVFAMTGVAYVNTQFISIGGKTYSLFADPEAIDDYGVGLTPTKTWWLAVFAVATLIASAAAFVADGAQAWVPVGLGAIALFAAVSLGYRDALADRPIAAGQKLQLGLLAVLTFGVFPIVYLGAYKTGQRRTVGKPAER</sequence>
<accession>A0A1X0BQZ4</accession>
<proteinExistence type="predicted"/>
<dbReference type="EMBL" id="AP022591">
    <property type="protein sequence ID" value="BBY45494.1"/>
    <property type="molecule type" value="Genomic_DNA"/>
</dbReference>
<protein>
    <submittedName>
        <fullName evidence="1">Uncharacterized protein</fullName>
    </submittedName>
</protein>
<dbReference type="Proteomes" id="UP000466431">
    <property type="component" value="Chromosome"/>
</dbReference>
<dbReference type="STRING" id="1249101.BST21_16830"/>